<keyword evidence="5 8" id="KW-1133">Transmembrane helix</keyword>
<keyword evidence="6 8" id="KW-0472">Membrane</keyword>
<evidence type="ECO:0000259" key="11">
    <source>
        <dbReference type="Pfam" id="PF16178"/>
    </source>
</evidence>
<dbReference type="GO" id="GO:0005886">
    <property type="term" value="C:plasma membrane"/>
    <property type="evidence" value="ECO:0007669"/>
    <property type="project" value="UniProtKB-SubCell"/>
</dbReference>
<keyword evidence="7" id="KW-0325">Glycoprotein</keyword>
<sequence>MTDVEDADDDLYFDAVPLNSRPASILSRLTLFHSAVDISTFEEKTAMMPEVEFSGVEIKENGNSDDKSQMNDDDPDFILVWSKAHLSTTSLRRKNSKAETFESTARSRRDIFEQHLKDQGLVLEYETIGTLEFVKIFTPKEVLRRYCEILKLRMPMKEFPDQEEPKQFTVITEVTSFLSKLLQFMYIDSDKFPPEKFKLTAEYSRNKHYLFDEDAPNFFSAPIRSIIVDFILSRQNFSEDPDDMNCVGIQRLLDEGVYKAAYPLHDGDYNAPGSMRYLLYTEWATIKNWVKNQPIDHIKEYFGVKVALYFAWLGFYTHMLIPASIAGITVFCFGLFTLSRNTVSEDICNRSRDITMCPLCDKNCDYWKLSDTCLYAKFTYLFDNPLTVFFAFFMSVWATVFLELWKRYSASVTHRWGLTGFTVQAEHPRPEYLAKLATSKKQKINVVTGAVEPSVPFWKVKVPATLLSFSVALLLLLIALGAVFGVVLYRMCVLTSISLFSDAEWLSFYSNLVIPTTAAILNLICITLLNYVYEKMAVYLTELEYLRTQTEFDESLTLKIYLFQFINYYSSIVYMAFLKGKFTGYPAKYNRIFGLRQEECSPAGCLMELCIQLAIIMIGNQAMNSVLEMIIPPIMSWYSAMSEVSGLSSVKSTSSTSATEAEDDTTLVPTDKSWYKDYKLLDWGPRGLFVEYLEMVMQYGFVTIFVSAFPLAPLFALLNNIFEMRLDAQKFLRFYRRPVPHRAPNIGVWFRILDVLGKISVVSNAFIIAFSSNFIPRMVYKYVVNQNRTEEGFLNHSLAYFNTSDFPVDSKPLYPSENVTLCRYQQYRDPPWAEKRYKRPIIYWQVLVARLMFIVIFQNVVSLVTIAVQWLIPDMSARLRDQIKREAYLTSELIIRHEAQNKAAWTSEHMRQCEGLKRNGSDRGVRKRSSLTAESKL</sequence>
<dbReference type="EMBL" id="OU963863">
    <property type="protein sequence ID" value="CAH0385138.1"/>
    <property type="molecule type" value="Genomic_DNA"/>
</dbReference>
<comment type="subcellular location">
    <subcellularLocation>
        <location evidence="1">Cell membrane</location>
        <topology evidence="1">Multi-pass membrane protein</topology>
    </subcellularLocation>
    <subcellularLocation>
        <location evidence="8">Membrane</location>
        <topology evidence="8">Multi-pass membrane protein</topology>
    </subcellularLocation>
</comment>
<evidence type="ECO:0000313" key="12">
    <source>
        <dbReference type="EMBL" id="CAH0385138.1"/>
    </source>
</evidence>
<feature type="domain" description="Anoctamin dimerisation" evidence="11">
    <location>
        <begin position="76"/>
        <end position="295"/>
    </location>
</feature>
<gene>
    <name evidence="12" type="ORF">BEMITA_LOCUS4394</name>
</gene>
<dbReference type="PANTHER" id="PTHR12308">
    <property type="entry name" value="ANOCTAMIN"/>
    <property type="match status" value="1"/>
</dbReference>
<evidence type="ECO:0000256" key="4">
    <source>
        <dbReference type="ARBA" id="ARBA00022692"/>
    </source>
</evidence>
<dbReference type="InterPro" id="IPR007632">
    <property type="entry name" value="Anoctamin"/>
</dbReference>
<feature type="domain" description="Anoctamin transmembrane" evidence="10">
    <location>
        <begin position="298"/>
        <end position="886"/>
    </location>
</feature>
<comment type="similarity">
    <text evidence="2 8">Belongs to the anoctamin family.</text>
</comment>
<reference evidence="12" key="1">
    <citation type="submission" date="2021-12" db="EMBL/GenBank/DDBJ databases">
        <authorList>
            <person name="King R."/>
        </authorList>
    </citation>
    <scope>NUCLEOTIDE SEQUENCE</scope>
</reference>
<evidence type="ECO:0000256" key="9">
    <source>
        <dbReference type="SAM" id="MobiDB-lite"/>
    </source>
</evidence>
<dbReference type="PANTHER" id="PTHR12308:SF83">
    <property type="entry name" value="ANOCTAMIN"/>
    <property type="match status" value="1"/>
</dbReference>
<dbReference type="Proteomes" id="UP001152759">
    <property type="component" value="Chromosome 2"/>
</dbReference>
<protein>
    <recommendedName>
        <fullName evidence="8">Anoctamin</fullName>
    </recommendedName>
</protein>
<dbReference type="AlphaFoldDB" id="A0A9P0A6S2"/>
<evidence type="ECO:0000313" key="13">
    <source>
        <dbReference type="Proteomes" id="UP001152759"/>
    </source>
</evidence>
<evidence type="ECO:0000256" key="8">
    <source>
        <dbReference type="RuleBase" id="RU280814"/>
    </source>
</evidence>
<feature type="transmembrane region" description="Helical" evidence="8">
    <location>
        <begin position="466"/>
        <end position="489"/>
    </location>
</feature>
<dbReference type="GO" id="GO:0046983">
    <property type="term" value="F:protein dimerization activity"/>
    <property type="evidence" value="ECO:0007669"/>
    <property type="project" value="InterPro"/>
</dbReference>
<evidence type="ECO:0000259" key="10">
    <source>
        <dbReference type="Pfam" id="PF04547"/>
    </source>
</evidence>
<dbReference type="Pfam" id="PF16178">
    <property type="entry name" value="Anoct_dimer"/>
    <property type="match status" value="1"/>
</dbReference>
<keyword evidence="4 8" id="KW-0812">Transmembrane</keyword>
<accession>A0A9P0A6S2</accession>
<evidence type="ECO:0000256" key="3">
    <source>
        <dbReference type="ARBA" id="ARBA00022475"/>
    </source>
</evidence>
<comment type="caution">
    <text evidence="8">Lacks conserved residue(s) required for the propagation of feature annotation.</text>
</comment>
<feature type="transmembrane region" description="Helical" evidence="8">
    <location>
        <begin position="306"/>
        <end position="336"/>
    </location>
</feature>
<evidence type="ECO:0000256" key="2">
    <source>
        <dbReference type="ARBA" id="ARBA00009671"/>
    </source>
</evidence>
<dbReference type="InterPro" id="IPR049452">
    <property type="entry name" value="Anoctamin_TM"/>
</dbReference>
<feature type="transmembrane region" description="Helical" evidence="8">
    <location>
        <begin position="841"/>
        <end position="872"/>
    </location>
</feature>
<evidence type="ECO:0000256" key="6">
    <source>
        <dbReference type="ARBA" id="ARBA00023136"/>
    </source>
</evidence>
<feature type="transmembrane region" description="Helical" evidence="8">
    <location>
        <begin position="556"/>
        <end position="577"/>
    </location>
</feature>
<feature type="transmembrane region" description="Helical" evidence="8">
    <location>
        <begin position="509"/>
        <end position="533"/>
    </location>
</feature>
<evidence type="ECO:0000256" key="5">
    <source>
        <dbReference type="ARBA" id="ARBA00022989"/>
    </source>
</evidence>
<feature type="transmembrane region" description="Helical" evidence="8">
    <location>
        <begin position="386"/>
        <end position="405"/>
    </location>
</feature>
<name>A0A9P0A6S2_BEMTA</name>
<dbReference type="Pfam" id="PF04547">
    <property type="entry name" value="Anoctamin"/>
    <property type="match status" value="1"/>
</dbReference>
<organism evidence="12 13">
    <name type="scientific">Bemisia tabaci</name>
    <name type="common">Sweetpotato whitefly</name>
    <name type="synonym">Aleurodes tabaci</name>
    <dbReference type="NCBI Taxonomy" id="7038"/>
    <lineage>
        <taxon>Eukaryota</taxon>
        <taxon>Metazoa</taxon>
        <taxon>Ecdysozoa</taxon>
        <taxon>Arthropoda</taxon>
        <taxon>Hexapoda</taxon>
        <taxon>Insecta</taxon>
        <taxon>Pterygota</taxon>
        <taxon>Neoptera</taxon>
        <taxon>Paraneoptera</taxon>
        <taxon>Hemiptera</taxon>
        <taxon>Sternorrhyncha</taxon>
        <taxon>Aleyrodoidea</taxon>
        <taxon>Aleyrodidae</taxon>
        <taxon>Aleyrodinae</taxon>
        <taxon>Bemisia</taxon>
    </lineage>
</organism>
<keyword evidence="13" id="KW-1185">Reference proteome</keyword>
<evidence type="ECO:0000256" key="1">
    <source>
        <dbReference type="ARBA" id="ARBA00004651"/>
    </source>
</evidence>
<dbReference type="GO" id="GO:0005254">
    <property type="term" value="F:chloride channel activity"/>
    <property type="evidence" value="ECO:0007669"/>
    <property type="project" value="TreeGrafter"/>
</dbReference>
<evidence type="ECO:0000256" key="7">
    <source>
        <dbReference type="ARBA" id="ARBA00023180"/>
    </source>
</evidence>
<feature type="region of interest" description="Disordered" evidence="9">
    <location>
        <begin position="916"/>
        <end position="937"/>
    </location>
</feature>
<dbReference type="KEGG" id="btab:109035077"/>
<keyword evidence="3" id="KW-1003">Cell membrane</keyword>
<feature type="transmembrane region" description="Helical" evidence="8">
    <location>
        <begin position="699"/>
        <end position="722"/>
    </location>
</feature>
<proteinExistence type="inferred from homology"/>
<dbReference type="InterPro" id="IPR032394">
    <property type="entry name" value="Anoct_dimer"/>
</dbReference>